<evidence type="ECO:0000256" key="2">
    <source>
        <dbReference type="SAM" id="Phobius"/>
    </source>
</evidence>
<sequence>MSLPSSHRATLGLVVLVLALLTFTVVGIAGTPSLSATEFDPGTDHGELATAPSVHDADNGSPPADEIRDAFEVAATDGYYEGTIDNASGTYSFIRDDRYEFVLVDGAFYEFEADVDGESVVIEAEERTPESLADELAVSLENAAEPTREAIETGDPVEYPGSDGLTPIVVDDGTYYAVTLGPPKHGSNPLSGGVVLFSAGALVVAIAALTVGGCWLRRRRQAD</sequence>
<keyword evidence="2" id="KW-0812">Transmembrane</keyword>
<accession>M0M7G1</accession>
<dbReference type="RefSeq" id="WP_006672068.1">
    <property type="nucleotide sequence ID" value="NZ_AOMA01000063.1"/>
</dbReference>
<name>M0M7G1_9EURY</name>
<dbReference type="STRING" id="1227454.C446_05560"/>
<keyword evidence="4" id="KW-1185">Reference proteome</keyword>
<gene>
    <name evidence="3" type="ORF">C446_05560</name>
</gene>
<evidence type="ECO:0000313" key="4">
    <source>
        <dbReference type="Proteomes" id="UP000011607"/>
    </source>
</evidence>
<dbReference type="OrthoDB" id="203764at2157"/>
<dbReference type="AlphaFoldDB" id="M0M7G1"/>
<dbReference type="EMBL" id="AOMA01000063">
    <property type="protein sequence ID" value="EMA41757.1"/>
    <property type="molecule type" value="Genomic_DNA"/>
</dbReference>
<proteinExistence type="predicted"/>
<dbReference type="Pfam" id="PF26448">
    <property type="entry name" value="DUF8127"/>
    <property type="match status" value="1"/>
</dbReference>
<evidence type="ECO:0000256" key="1">
    <source>
        <dbReference type="SAM" id="MobiDB-lite"/>
    </source>
</evidence>
<protein>
    <submittedName>
        <fullName evidence="3">Uncharacterized protein</fullName>
    </submittedName>
</protein>
<keyword evidence="2" id="KW-0472">Membrane</keyword>
<keyword evidence="2" id="KW-1133">Transmembrane helix</keyword>
<comment type="caution">
    <text evidence="3">The sequence shown here is derived from an EMBL/GenBank/DDBJ whole genome shotgun (WGS) entry which is preliminary data.</text>
</comment>
<dbReference type="Proteomes" id="UP000011607">
    <property type="component" value="Unassembled WGS sequence"/>
</dbReference>
<evidence type="ECO:0000313" key="3">
    <source>
        <dbReference type="EMBL" id="EMA41757.1"/>
    </source>
</evidence>
<dbReference type="eggNOG" id="arCOG09251">
    <property type="taxonomic scope" value="Archaea"/>
</dbReference>
<feature type="region of interest" description="Disordered" evidence="1">
    <location>
        <begin position="36"/>
        <end position="65"/>
    </location>
</feature>
<organism evidence="3 4">
    <name type="scientific">Halobiforma nitratireducens JCM 10879</name>
    <dbReference type="NCBI Taxonomy" id="1227454"/>
    <lineage>
        <taxon>Archaea</taxon>
        <taxon>Methanobacteriati</taxon>
        <taxon>Methanobacteriota</taxon>
        <taxon>Stenosarchaea group</taxon>
        <taxon>Halobacteria</taxon>
        <taxon>Halobacteriales</taxon>
        <taxon>Natrialbaceae</taxon>
        <taxon>Halobiforma</taxon>
    </lineage>
</organism>
<feature type="transmembrane region" description="Helical" evidence="2">
    <location>
        <begin position="194"/>
        <end position="216"/>
    </location>
</feature>
<dbReference type="InterPro" id="IPR058440">
    <property type="entry name" value="DUF8127"/>
</dbReference>
<reference evidence="3 4" key="1">
    <citation type="journal article" date="2014" name="PLoS Genet.">
        <title>Phylogenetically driven sequencing of extremely halophilic archaea reveals strategies for static and dynamic osmo-response.</title>
        <authorList>
            <person name="Becker E.A."/>
            <person name="Seitzer P.M."/>
            <person name="Tritt A."/>
            <person name="Larsen D."/>
            <person name="Krusor M."/>
            <person name="Yao A.I."/>
            <person name="Wu D."/>
            <person name="Madern D."/>
            <person name="Eisen J.A."/>
            <person name="Darling A.E."/>
            <person name="Facciotti M.T."/>
        </authorList>
    </citation>
    <scope>NUCLEOTIDE SEQUENCE [LARGE SCALE GENOMIC DNA]</scope>
    <source>
        <strain evidence="3 4">JCM 10879</strain>
    </source>
</reference>